<comment type="caution">
    <text evidence="2">The sequence shown here is derived from an EMBL/GenBank/DDBJ whole genome shotgun (WGS) entry which is preliminary data.</text>
</comment>
<dbReference type="Proteomes" id="UP001156641">
    <property type="component" value="Unassembled WGS sequence"/>
</dbReference>
<organism evidence="2 3">
    <name type="scientific">Acidocella aquatica</name>
    <dbReference type="NCBI Taxonomy" id="1922313"/>
    <lineage>
        <taxon>Bacteria</taxon>
        <taxon>Pseudomonadati</taxon>
        <taxon>Pseudomonadota</taxon>
        <taxon>Alphaproteobacteria</taxon>
        <taxon>Acetobacterales</taxon>
        <taxon>Acidocellaceae</taxon>
        <taxon>Acidocella</taxon>
    </lineage>
</organism>
<accession>A0ABQ6A356</accession>
<dbReference type="Pfam" id="PF01261">
    <property type="entry name" value="AP_endonuc_2"/>
    <property type="match status" value="1"/>
</dbReference>
<dbReference type="InterPro" id="IPR036237">
    <property type="entry name" value="Xyl_isomerase-like_sf"/>
</dbReference>
<proteinExistence type="predicted"/>
<dbReference type="PANTHER" id="PTHR12110">
    <property type="entry name" value="HYDROXYPYRUVATE ISOMERASE"/>
    <property type="match status" value="1"/>
</dbReference>
<dbReference type="PANTHER" id="PTHR12110:SF48">
    <property type="entry name" value="BLL3656 PROTEIN"/>
    <property type="match status" value="1"/>
</dbReference>
<dbReference type="InterPro" id="IPR050312">
    <property type="entry name" value="IolE/XylAMocC-like"/>
</dbReference>
<keyword evidence="2" id="KW-0413">Isomerase</keyword>
<evidence type="ECO:0000313" key="2">
    <source>
        <dbReference type="EMBL" id="GLR66062.1"/>
    </source>
</evidence>
<dbReference type="RefSeq" id="WP_284256652.1">
    <property type="nucleotide sequence ID" value="NZ_BSOS01000008.1"/>
</dbReference>
<protein>
    <submittedName>
        <fullName evidence="2">Xylose isomerase</fullName>
    </submittedName>
</protein>
<evidence type="ECO:0000259" key="1">
    <source>
        <dbReference type="Pfam" id="PF01261"/>
    </source>
</evidence>
<dbReference type="GO" id="GO:0016853">
    <property type="term" value="F:isomerase activity"/>
    <property type="evidence" value="ECO:0007669"/>
    <property type="project" value="UniProtKB-KW"/>
</dbReference>
<sequence>MSQPFSGGNALALDHLTATDATPSQLVELAAETGCRAVCLFLEQMDLLPLMPPFTLLGRSAEARETKARMSALGVELDLAYPFTLSARAKADDFRPSLEAAAWLGVKAVNVLHYDREPERRFESFAAFSALAGSLGLRVVLEFYPPSQVKSLAGALALVSRLNQPEQAGVNVDLLHLMRSGATLAELRAAPADFVHYAQYCDGLLPGPAPGLSLDAEAGTGRLLPGDGGFDLAGFANALPRGTKASVELPRDEAARSGESKSARARRAVEMTARILSF</sequence>
<feature type="domain" description="Xylose isomerase-like TIM barrel" evidence="1">
    <location>
        <begin position="27"/>
        <end position="261"/>
    </location>
</feature>
<keyword evidence="3" id="KW-1185">Reference proteome</keyword>
<evidence type="ECO:0000313" key="3">
    <source>
        <dbReference type="Proteomes" id="UP001156641"/>
    </source>
</evidence>
<dbReference type="Gene3D" id="3.20.20.150">
    <property type="entry name" value="Divalent-metal-dependent TIM barrel enzymes"/>
    <property type="match status" value="1"/>
</dbReference>
<dbReference type="InterPro" id="IPR013022">
    <property type="entry name" value="Xyl_isomerase-like_TIM-brl"/>
</dbReference>
<name>A0ABQ6A356_9PROT</name>
<dbReference type="EMBL" id="BSOS01000008">
    <property type="protein sequence ID" value="GLR66062.1"/>
    <property type="molecule type" value="Genomic_DNA"/>
</dbReference>
<reference evidence="3" key="1">
    <citation type="journal article" date="2019" name="Int. J. Syst. Evol. Microbiol.">
        <title>The Global Catalogue of Microorganisms (GCM) 10K type strain sequencing project: providing services to taxonomists for standard genome sequencing and annotation.</title>
        <authorList>
            <consortium name="The Broad Institute Genomics Platform"/>
            <consortium name="The Broad Institute Genome Sequencing Center for Infectious Disease"/>
            <person name="Wu L."/>
            <person name="Ma J."/>
        </authorList>
    </citation>
    <scope>NUCLEOTIDE SEQUENCE [LARGE SCALE GENOMIC DNA]</scope>
    <source>
        <strain evidence="3">NBRC 112502</strain>
    </source>
</reference>
<gene>
    <name evidence="2" type="ORF">GCM10010909_07400</name>
</gene>
<dbReference type="SUPFAM" id="SSF51658">
    <property type="entry name" value="Xylose isomerase-like"/>
    <property type="match status" value="1"/>
</dbReference>